<dbReference type="AlphaFoldDB" id="G0JMX4"/>
<organism evidence="2 3">
    <name type="scientific">Acidithiobacillus ferrivorans SS3</name>
    <dbReference type="NCBI Taxonomy" id="743299"/>
    <lineage>
        <taxon>Bacteria</taxon>
        <taxon>Pseudomonadati</taxon>
        <taxon>Pseudomonadota</taxon>
        <taxon>Acidithiobacillia</taxon>
        <taxon>Acidithiobacillales</taxon>
        <taxon>Acidithiobacillaceae</taxon>
        <taxon>Acidithiobacillus</taxon>
    </lineage>
</organism>
<accession>G0JMX4</accession>
<evidence type="ECO:0000259" key="1">
    <source>
        <dbReference type="Pfam" id="PF13304"/>
    </source>
</evidence>
<dbReference type="PANTHER" id="PTHR40396:SF1">
    <property type="entry name" value="ATPASE AAA-TYPE CORE DOMAIN-CONTAINING PROTEIN"/>
    <property type="match status" value="1"/>
</dbReference>
<name>G0JMX4_9PROT</name>
<dbReference type="Pfam" id="PF13304">
    <property type="entry name" value="AAA_21"/>
    <property type="match status" value="1"/>
</dbReference>
<dbReference type="RefSeq" id="WP_014028338.1">
    <property type="nucleotide sequence ID" value="NC_015942.1"/>
</dbReference>
<evidence type="ECO:0000313" key="3">
    <source>
        <dbReference type="Proteomes" id="UP000009220"/>
    </source>
</evidence>
<dbReference type="InterPro" id="IPR003959">
    <property type="entry name" value="ATPase_AAA_core"/>
</dbReference>
<dbReference type="PANTHER" id="PTHR40396">
    <property type="entry name" value="ATPASE-LIKE PROTEIN"/>
    <property type="match status" value="1"/>
</dbReference>
<protein>
    <recommendedName>
        <fullName evidence="1">ATPase AAA-type core domain-containing protein</fullName>
    </recommendedName>
</protein>
<reference evidence="2 3" key="1">
    <citation type="journal article" date="2011" name="J. Bacteriol.">
        <title>Draft genome of the psychrotolerant acidophile Acidithiobacillus ferrivorans SS3.</title>
        <authorList>
            <person name="Liljeqvist M."/>
            <person name="Valdes J."/>
            <person name="Holmes D.S."/>
            <person name="Dopson M."/>
        </authorList>
    </citation>
    <scope>NUCLEOTIDE SEQUENCE [LARGE SCALE GENOMIC DNA]</scope>
    <source>
        <strain evidence="2 3">SS3</strain>
    </source>
</reference>
<feature type="domain" description="ATPase AAA-type core" evidence="1">
    <location>
        <begin position="51"/>
        <end position="369"/>
    </location>
</feature>
<dbReference type="SUPFAM" id="SSF52540">
    <property type="entry name" value="P-loop containing nucleoside triphosphate hydrolases"/>
    <property type="match status" value="1"/>
</dbReference>
<dbReference type="EMBL" id="CP002985">
    <property type="protein sequence ID" value="AEM47079.1"/>
    <property type="molecule type" value="Genomic_DNA"/>
</dbReference>
<dbReference type="KEGG" id="afi:Acife_0902"/>
<dbReference type="Proteomes" id="UP000009220">
    <property type="component" value="Chromosome"/>
</dbReference>
<dbReference type="STRING" id="743299.Acife_0902"/>
<dbReference type="Gene3D" id="3.40.50.300">
    <property type="entry name" value="P-loop containing nucleotide triphosphate hydrolases"/>
    <property type="match status" value="1"/>
</dbReference>
<gene>
    <name evidence="2" type="ORF">Acife_0902</name>
</gene>
<dbReference type="eggNOG" id="COG1106">
    <property type="taxonomic scope" value="Bacteria"/>
</dbReference>
<dbReference type="InterPro" id="IPR027417">
    <property type="entry name" value="P-loop_NTPase"/>
</dbReference>
<proteinExistence type="predicted"/>
<sequence>MLVQFRVKNYRSILVEQTLEMSASAGYKELVDLNTFETGVGEGLPRLLRSAVIYGPNASGKSNLVKALSFMRDCVINSAKESQADEEINVDPFRLTPVSRSGASEFEVVFIEDEVRYQYGFRCDRSKVLEEWLYAFPFGRSQKWFHRVFNDGASEDEFYFGPNFLGGRKRQGWLEQTRANSLFLSTALQLNNEQLKPLLKWFQRRLVIIQGSDYSGVLGYTMSVCKDETTKKRVLEFINSVDIPVRGIHVETQSFSPDLLPKNMPSSLRDEIIREMSGREMMKPTFMHEDMETGESVSFDLEDESDGTRALFALSGPWLDVVENGRVLVVDELDSSLHPLMVRHLVNLLHHEGGKAQLVFTTHDTSLLSQKIFRRDQIWFMEKNRKNATELYPLADFGPRDNEAVERKYLNGRYGGIPFLKEMDFHGVG</sequence>
<evidence type="ECO:0000313" key="2">
    <source>
        <dbReference type="EMBL" id="AEM47079.1"/>
    </source>
</evidence>
<dbReference type="HOGENOM" id="CLU_046693_2_0_6"/>
<dbReference type="GO" id="GO:0005524">
    <property type="term" value="F:ATP binding"/>
    <property type="evidence" value="ECO:0007669"/>
    <property type="project" value="InterPro"/>
</dbReference>
<dbReference type="GO" id="GO:0016887">
    <property type="term" value="F:ATP hydrolysis activity"/>
    <property type="evidence" value="ECO:0007669"/>
    <property type="project" value="InterPro"/>
</dbReference>